<gene>
    <name evidence="1" type="ORF">FS320_25165</name>
</gene>
<accession>A0A5N7MNX1</accession>
<name>A0A5N7MNX1_9HYPH</name>
<comment type="caution">
    <text evidence="1">The sequence shown here is derived from an EMBL/GenBank/DDBJ whole genome shotgun (WGS) entry which is preliminary data.</text>
</comment>
<dbReference type="EMBL" id="VOSK01000139">
    <property type="protein sequence ID" value="MPR28350.1"/>
    <property type="molecule type" value="Genomic_DNA"/>
</dbReference>
<dbReference type="AlphaFoldDB" id="A0A5N7MNX1"/>
<keyword evidence="2" id="KW-1185">Reference proteome</keyword>
<protein>
    <submittedName>
        <fullName evidence="1">Uncharacterized protein</fullName>
    </submittedName>
</protein>
<evidence type="ECO:0000313" key="1">
    <source>
        <dbReference type="EMBL" id="MPR28350.1"/>
    </source>
</evidence>
<dbReference type="Proteomes" id="UP000403266">
    <property type="component" value="Unassembled WGS sequence"/>
</dbReference>
<reference evidence="1 2" key="1">
    <citation type="journal article" date="2019" name="Syst. Appl. Microbiol.">
        <title>Microvirga tunisiensis sp. nov., a root nodule symbiotic bacterium isolated from Lupinus micranthus and L. luteus grown in Northern Tunisia.</title>
        <authorList>
            <person name="Msaddak A."/>
            <person name="Rejili M."/>
            <person name="Duran D."/>
            <person name="Mars M."/>
            <person name="Palacios J.M."/>
            <person name="Ruiz-Argueso T."/>
            <person name="Rey L."/>
            <person name="Imperial J."/>
        </authorList>
    </citation>
    <scope>NUCLEOTIDE SEQUENCE [LARGE SCALE GENOMIC DNA]</scope>
    <source>
        <strain evidence="1 2">Lmie10</strain>
    </source>
</reference>
<proteinExistence type="predicted"/>
<organism evidence="1 2">
    <name type="scientific">Microvirga tunisiensis</name>
    <dbReference type="NCBI Taxonomy" id="2108360"/>
    <lineage>
        <taxon>Bacteria</taxon>
        <taxon>Pseudomonadati</taxon>
        <taxon>Pseudomonadota</taxon>
        <taxon>Alphaproteobacteria</taxon>
        <taxon>Hyphomicrobiales</taxon>
        <taxon>Methylobacteriaceae</taxon>
        <taxon>Microvirga</taxon>
    </lineage>
</organism>
<evidence type="ECO:0000313" key="2">
    <source>
        <dbReference type="Proteomes" id="UP000403266"/>
    </source>
</evidence>
<dbReference type="RefSeq" id="WP_152714643.1">
    <property type="nucleotide sequence ID" value="NZ_VOSJ01000139.1"/>
</dbReference>
<sequence length="202" mass="21659">MPVYLVIGDADTLSEIANDLEGRLEVLQDDGAGDTPDASDIQAASEWLNEARKGDLQFLAFPIQLEFDDSNVLNQIKLTLENLNDGRKEPLPARVVEELDQAGLVRSIRNLATDLDVTLSTLSGTFTISTELAQAADLLFEASIRILGDGTTSIHKLALESAEALRSIQSGRCLSAEGVKELVSRLNQAADAIQGIPSSAQI</sequence>